<organism evidence="2 3">
    <name type="scientific">Trypanosoma theileri</name>
    <dbReference type="NCBI Taxonomy" id="67003"/>
    <lineage>
        <taxon>Eukaryota</taxon>
        <taxon>Discoba</taxon>
        <taxon>Euglenozoa</taxon>
        <taxon>Kinetoplastea</taxon>
        <taxon>Metakinetoplastina</taxon>
        <taxon>Trypanosomatida</taxon>
        <taxon>Trypanosomatidae</taxon>
        <taxon>Trypanosoma</taxon>
    </lineage>
</organism>
<comment type="caution">
    <text evidence="2">The sequence shown here is derived from an EMBL/GenBank/DDBJ whole genome shotgun (WGS) entry which is preliminary data.</text>
</comment>
<accession>A0A1X0NGN9</accession>
<protein>
    <submittedName>
        <fullName evidence="2">Uncharacterized protein</fullName>
    </submittedName>
</protein>
<feature type="region of interest" description="Disordered" evidence="1">
    <location>
        <begin position="1"/>
        <end position="193"/>
    </location>
</feature>
<dbReference type="VEuPathDB" id="TriTrypDB:TM35_000531280"/>
<feature type="non-terminal residue" evidence="2">
    <location>
        <position position="1"/>
    </location>
</feature>
<feature type="compositionally biased region" description="Low complexity" evidence="1">
    <location>
        <begin position="102"/>
        <end position="126"/>
    </location>
</feature>
<dbReference type="EMBL" id="NBCO01000053">
    <property type="protein sequence ID" value="ORC83944.1"/>
    <property type="molecule type" value="Genomic_DNA"/>
</dbReference>
<proteinExistence type="predicted"/>
<feature type="compositionally biased region" description="Polar residues" evidence="1">
    <location>
        <begin position="134"/>
        <end position="171"/>
    </location>
</feature>
<feature type="compositionally biased region" description="Basic and acidic residues" evidence="1">
    <location>
        <begin position="57"/>
        <end position="68"/>
    </location>
</feature>
<evidence type="ECO:0000313" key="2">
    <source>
        <dbReference type="EMBL" id="ORC83944.1"/>
    </source>
</evidence>
<name>A0A1X0NGN9_9TRYP</name>
<evidence type="ECO:0000256" key="1">
    <source>
        <dbReference type="SAM" id="MobiDB-lite"/>
    </source>
</evidence>
<dbReference type="GeneID" id="39990493"/>
<gene>
    <name evidence="2" type="ORF">TM35_000531280</name>
</gene>
<dbReference type="RefSeq" id="XP_028878010.1">
    <property type="nucleotide sequence ID" value="XM_029030713.1"/>
</dbReference>
<evidence type="ECO:0000313" key="3">
    <source>
        <dbReference type="Proteomes" id="UP000192257"/>
    </source>
</evidence>
<feature type="compositionally biased region" description="Low complexity" evidence="1">
    <location>
        <begin position="172"/>
        <end position="190"/>
    </location>
</feature>
<dbReference type="AlphaFoldDB" id="A0A1X0NGN9"/>
<feature type="compositionally biased region" description="Polar residues" evidence="1">
    <location>
        <begin position="69"/>
        <end position="78"/>
    </location>
</feature>
<dbReference type="Proteomes" id="UP000192257">
    <property type="component" value="Unassembled WGS sequence"/>
</dbReference>
<reference evidence="2 3" key="1">
    <citation type="submission" date="2017-03" db="EMBL/GenBank/DDBJ databases">
        <title>An alternative strategy for trypanosome survival in the mammalian bloodstream revealed through genome and transcriptome analysis of the ubiquitous bovine parasite Trypanosoma (Megatrypanum) theileri.</title>
        <authorList>
            <person name="Kelly S."/>
            <person name="Ivens A."/>
            <person name="Mott A."/>
            <person name="O'Neill E."/>
            <person name="Emms D."/>
            <person name="Macleod O."/>
            <person name="Voorheis P."/>
            <person name="Matthews J."/>
            <person name="Matthews K."/>
            <person name="Carrington M."/>
        </authorList>
    </citation>
    <scope>NUCLEOTIDE SEQUENCE [LARGE SCALE GENOMIC DNA]</scope>
    <source>
        <strain evidence="2">Edinburgh</strain>
    </source>
</reference>
<keyword evidence="3" id="KW-1185">Reference proteome</keyword>
<sequence length="233" mass="23937">GDQERKTESELGPSAPAGTGRESMAQKVGEGAEEHTGGNHANTTGGVQLHTEGQNEQPRDDLLKESNHVETSSTANNPSVSHSEREASSSSSTISTPAQDVPAPSVTTTATVTSTQNAGEGATAEESTAKVSELSATTPSANTNTVSSESPDQTSQSGPNDPTEQSSSLSMNTTTEAPTTTPSPVTVPNPQINNNITSAVQNKANVDSSVSPVWMRTAAPLMIVVVLFSATVY</sequence>